<feature type="compositionally biased region" description="Polar residues" evidence="1">
    <location>
        <begin position="77"/>
        <end position="87"/>
    </location>
</feature>
<accession>A0A9D4MBU8</accession>
<evidence type="ECO:0000313" key="2">
    <source>
        <dbReference type="EMBL" id="KAH3874687.1"/>
    </source>
</evidence>
<dbReference type="Proteomes" id="UP000828390">
    <property type="component" value="Unassembled WGS sequence"/>
</dbReference>
<gene>
    <name evidence="2" type="ORF">DPMN_037940</name>
</gene>
<keyword evidence="3" id="KW-1185">Reference proteome</keyword>
<feature type="compositionally biased region" description="Basic and acidic residues" evidence="1">
    <location>
        <begin position="93"/>
        <end position="107"/>
    </location>
</feature>
<comment type="caution">
    <text evidence="2">The sequence shown here is derived from an EMBL/GenBank/DDBJ whole genome shotgun (WGS) entry which is preliminary data.</text>
</comment>
<proteinExistence type="predicted"/>
<evidence type="ECO:0000256" key="1">
    <source>
        <dbReference type="SAM" id="MobiDB-lite"/>
    </source>
</evidence>
<sequence length="165" mass="18764">MLTGKAISRAIRGHPGEDELKFDFGVGRETGPMHRDHTIQVDGIERDVETITLSEHVHRKSSRVKLVDINQNESILADSNENQQQEMTLEEPQNDKYDQNLDGDTVRSKHKGTSNYEWFVNRGLKPDGTDVESSSENDLVEEETLKKAMSLLDKLLLGEVDIRIY</sequence>
<name>A0A9D4MBU8_DREPO</name>
<dbReference type="EMBL" id="JAIWYP010000002">
    <property type="protein sequence ID" value="KAH3874687.1"/>
    <property type="molecule type" value="Genomic_DNA"/>
</dbReference>
<reference evidence="2" key="1">
    <citation type="journal article" date="2019" name="bioRxiv">
        <title>The Genome of the Zebra Mussel, Dreissena polymorpha: A Resource for Invasive Species Research.</title>
        <authorList>
            <person name="McCartney M.A."/>
            <person name="Auch B."/>
            <person name="Kono T."/>
            <person name="Mallez S."/>
            <person name="Zhang Y."/>
            <person name="Obille A."/>
            <person name="Becker A."/>
            <person name="Abrahante J.E."/>
            <person name="Garbe J."/>
            <person name="Badalamenti J.P."/>
            <person name="Herman A."/>
            <person name="Mangelson H."/>
            <person name="Liachko I."/>
            <person name="Sullivan S."/>
            <person name="Sone E.D."/>
            <person name="Koren S."/>
            <person name="Silverstein K.A.T."/>
            <person name="Beckman K.B."/>
            <person name="Gohl D.M."/>
        </authorList>
    </citation>
    <scope>NUCLEOTIDE SEQUENCE</scope>
    <source>
        <strain evidence="2">Duluth1</strain>
        <tissue evidence="2">Whole animal</tissue>
    </source>
</reference>
<organism evidence="2 3">
    <name type="scientific">Dreissena polymorpha</name>
    <name type="common">Zebra mussel</name>
    <name type="synonym">Mytilus polymorpha</name>
    <dbReference type="NCBI Taxonomy" id="45954"/>
    <lineage>
        <taxon>Eukaryota</taxon>
        <taxon>Metazoa</taxon>
        <taxon>Spiralia</taxon>
        <taxon>Lophotrochozoa</taxon>
        <taxon>Mollusca</taxon>
        <taxon>Bivalvia</taxon>
        <taxon>Autobranchia</taxon>
        <taxon>Heteroconchia</taxon>
        <taxon>Euheterodonta</taxon>
        <taxon>Imparidentia</taxon>
        <taxon>Neoheterodontei</taxon>
        <taxon>Myida</taxon>
        <taxon>Dreissenoidea</taxon>
        <taxon>Dreissenidae</taxon>
        <taxon>Dreissena</taxon>
    </lineage>
</organism>
<reference evidence="2" key="2">
    <citation type="submission" date="2020-11" db="EMBL/GenBank/DDBJ databases">
        <authorList>
            <person name="McCartney M.A."/>
            <person name="Auch B."/>
            <person name="Kono T."/>
            <person name="Mallez S."/>
            <person name="Becker A."/>
            <person name="Gohl D.M."/>
            <person name="Silverstein K.A.T."/>
            <person name="Koren S."/>
            <person name="Bechman K.B."/>
            <person name="Herman A."/>
            <person name="Abrahante J.E."/>
            <person name="Garbe J."/>
        </authorList>
    </citation>
    <scope>NUCLEOTIDE SEQUENCE</scope>
    <source>
        <strain evidence="2">Duluth1</strain>
        <tissue evidence="2">Whole animal</tissue>
    </source>
</reference>
<feature type="region of interest" description="Disordered" evidence="1">
    <location>
        <begin position="77"/>
        <end position="108"/>
    </location>
</feature>
<evidence type="ECO:0000313" key="3">
    <source>
        <dbReference type="Proteomes" id="UP000828390"/>
    </source>
</evidence>
<protein>
    <submittedName>
        <fullName evidence="2">Uncharacterized protein</fullName>
    </submittedName>
</protein>
<dbReference type="AlphaFoldDB" id="A0A9D4MBU8"/>